<proteinExistence type="predicted"/>
<organism evidence="2 3">
    <name type="scientific">Dermatophilus congolensis</name>
    <dbReference type="NCBI Taxonomy" id="1863"/>
    <lineage>
        <taxon>Bacteria</taxon>
        <taxon>Bacillati</taxon>
        <taxon>Actinomycetota</taxon>
        <taxon>Actinomycetes</taxon>
        <taxon>Micrococcales</taxon>
        <taxon>Dermatophilaceae</taxon>
        <taxon>Dermatophilus</taxon>
    </lineage>
</organism>
<dbReference type="STRING" id="1121387.GCA_000429885_01951"/>
<evidence type="ECO:0000256" key="1">
    <source>
        <dbReference type="SAM" id="MobiDB-lite"/>
    </source>
</evidence>
<dbReference type="Proteomes" id="UP000242637">
    <property type="component" value="Chromosome 1"/>
</dbReference>
<name>A0A239VJR7_9MICO</name>
<accession>A0A239VJR7</accession>
<keyword evidence="3" id="KW-1185">Reference proteome</keyword>
<dbReference type="KEGG" id="dco:SAMEA4475696_1358"/>
<dbReference type="InterPro" id="IPR018561">
    <property type="entry name" value="AosR"/>
</dbReference>
<feature type="region of interest" description="Disordered" evidence="1">
    <location>
        <begin position="47"/>
        <end position="97"/>
    </location>
</feature>
<evidence type="ECO:0000313" key="3">
    <source>
        <dbReference type="Proteomes" id="UP000242637"/>
    </source>
</evidence>
<dbReference type="Pfam" id="PF09438">
    <property type="entry name" value="DUF2017"/>
    <property type="match status" value="1"/>
</dbReference>
<sequence>MGHIPERRMMNYGFTRDGDRFVADLDDEEREIIVGLIEQTTELLEQAAPAEPEDHHPDSGETTGDVGGEFERMMTAAGLGPTNQDPSSNPPTTGFINENALAADPALGRLLPDAHHDDPLAAAEFRAWSGDTVRRTKLNRLHAAADALRPDGTPLNIDEDTAVTVLIALTDLRLVLAERLGLHDEEDVDRLEQAIQDGQMNDATALILTYDFLTWLQETLASSLT</sequence>
<dbReference type="EMBL" id="LT906453">
    <property type="protein sequence ID" value="SNV21844.1"/>
    <property type="molecule type" value="Genomic_DNA"/>
</dbReference>
<feature type="compositionally biased region" description="Polar residues" evidence="1">
    <location>
        <begin position="81"/>
        <end position="96"/>
    </location>
</feature>
<gene>
    <name evidence="2" type="ORF">SAMEA4475696_01358</name>
</gene>
<evidence type="ECO:0000313" key="2">
    <source>
        <dbReference type="EMBL" id="SNV21844.1"/>
    </source>
</evidence>
<reference evidence="2 3" key="1">
    <citation type="submission" date="2017-06" db="EMBL/GenBank/DDBJ databases">
        <authorList>
            <consortium name="Pathogen Informatics"/>
        </authorList>
    </citation>
    <scope>NUCLEOTIDE SEQUENCE [LARGE SCALE GENOMIC DNA]</scope>
    <source>
        <strain evidence="2 3">NCTC13039</strain>
    </source>
</reference>
<protein>
    <submittedName>
        <fullName evidence="2">Domain of uncharacterized function (DUF2017)</fullName>
    </submittedName>
</protein>
<dbReference type="AlphaFoldDB" id="A0A239VJR7"/>